<dbReference type="PRINTS" id="PR00038">
    <property type="entry name" value="HTHLUXR"/>
</dbReference>
<proteinExistence type="predicted"/>
<evidence type="ECO:0000313" key="6">
    <source>
        <dbReference type="Proteomes" id="UP000469385"/>
    </source>
</evidence>
<dbReference type="EMBL" id="WSEL01000009">
    <property type="protein sequence ID" value="MVQ32084.1"/>
    <property type="molecule type" value="Genomic_DNA"/>
</dbReference>
<dbReference type="AlphaFoldDB" id="A0A6N8IYM6"/>
<keyword evidence="1" id="KW-0805">Transcription regulation</keyword>
<name>A0A6N8IYM6_9BURK</name>
<comment type="caution">
    <text evidence="5">The sequence shown here is derived from an EMBL/GenBank/DDBJ whole genome shotgun (WGS) entry which is preliminary data.</text>
</comment>
<evidence type="ECO:0000256" key="1">
    <source>
        <dbReference type="ARBA" id="ARBA00023015"/>
    </source>
</evidence>
<evidence type="ECO:0000313" key="5">
    <source>
        <dbReference type="EMBL" id="MVQ32084.1"/>
    </source>
</evidence>
<dbReference type="Gene3D" id="1.10.10.10">
    <property type="entry name" value="Winged helix-like DNA-binding domain superfamily/Winged helix DNA-binding domain"/>
    <property type="match status" value="1"/>
</dbReference>
<dbReference type="Pfam" id="PF00196">
    <property type="entry name" value="GerE"/>
    <property type="match status" value="1"/>
</dbReference>
<dbReference type="PROSITE" id="PS50043">
    <property type="entry name" value="HTH_LUXR_2"/>
    <property type="match status" value="1"/>
</dbReference>
<dbReference type="PANTHER" id="PTHR44688">
    <property type="entry name" value="DNA-BINDING TRANSCRIPTIONAL ACTIVATOR DEVR_DOSR"/>
    <property type="match status" value="1"/>
</dbReference>
<keyword evidence="3" id="KW-0804">Transcription</keyword>
<dbReference type="PANTHER" id="PTHR44688:SF16">
    <property type="entry name" value="DNA-BINDING TRANSCRIPTIONAL ACTIVATOR DEVR_DOSR"/>
    <property type="match status" value="1"/>
</dbReference>
<reference evidence="5 6" key="1">
    <citation type="submission" date="2019-12" db="EMBL/GenBank/DDBJ databases">
        <authorList>
            <person name="Huq M.A."/>
        </authorList>
    </citation>
    <scope>NUCLEOTIDE SEQUENCE [LARGE SCALE GENOMIC DNA]</scope>
    <source>
        <strain evidence="5 6">MAH-25</strain>
    </source>
</reference>
<dbReference type="Proteomes" id="UP000469385">
    <property type="component" value="Unassembled WGS sequence"/>
</dbReference>
<dbReference type="CDD" id="cd06170">
    <property type="entry name" value="LuxR_C_like"/>
    <property type="match status" value="1"/>
</dbReference>
<evidence type="ECO:0000256" key="3">
    <source>
        <dbReference type="ARBA" id="ARBA00023163"/>
    </source>
</evidence>
<dbReference type="SUPFAM" id="SSF46894">
    <property type="entry name" value="C-terminal effector domain of the bipartite response regulators"/>
    <property type="match status" value="1"/>
</dbReference>
<dbReference type="InterPro" id="IPR000792">
    <property type="entry name" value="Tscrpt_reg_LuxR_C"/>
</dbReference>
<dbReference type="InterPro" id="IPR016032">
    <property type="entry name" value="Sig_transdc_resp-reg_C-effctor"/>
</dbReference>
<dbReference type="PROSITE" id="PS00622">
    <property type="entry name" value="HTH_LUXR_1"/>
    <property type="match status" value="1"/>
</dbReference>
<gene>
    <name evidence="5" type="ORF">GON04_21670</name>
</gene>
<evidence type="ECO:0000256" key="2">
    <source>
        <dbReference type="ARBA" id="ARBA00023125"/>
    </source>
</evidence>
<feature type="domain" description="HTH luxR-type" evidence="4">
    <location>
        <begin position="79"/>
        <end position="144"/>
    </location>
</feature>
<dbReference type="InterPro" id="IPR036388">
    <property type="entry name" value="WH-like_DNA-bd_sf"/>
</dbReference>
<evidence type="ECO:0000259" key="4">
    <source>
        <dbReference type="PROSITE" id="PS50043"/>
    </source>
</evidence>
<keyword evidence="2" id="KW-0238">DNA-binding</keyword>
<keyword evidence="6" id="KW-1185">Reference proteome</keyword>
<protein>
    <recommendedName>
        <fullName evidence="4">HTH luxR-type domain-containing protein</fullName>
    </recommendedName>
</protein>
<organism evidence="5 6">
    <name type="scientific">Ramlibacter pinisoli</name>
    <dbReference type="NCBI Taxonomy" id="2682844"/>
    <lineage>
        <taxon>Bacteria</taxon>
        <taxon>Pseudomonadati</taxon>
        <taxon>Pseudomonadota</taxon>
        <taxon>Betaproteobacteria</taxon>
        <taxon>Burkholderiales</taxon>
        <taxon>Comamonadaceae</taxon>
        <taxon>Ramlibacter</taxon>
    </lineage>
</organism>
<accession>A0A6N8IYM6</accession>
<sequence>MRTAEVSVVRSYYVLLSDDDVELEAQLARLLRLHDYVPQGTGDGALSPIALFQTDLTVWFSDGTDVDSISVVHREREDIQARLASLTEREQQVLSGVVAGRLNKQIASEMGIAERTVKIHRGRVMAKMAAASLAELVRLCERVGR</sequence>
<dbReference type="GO" id="GO:0003677">
    <property type="term" value="F:DNA binding"/>
    <property type="evidence" value="ECO:0007669"/>
    <property type="project" value="UniProtKB-KW"/>
</dbReference>
<dbReference type="SMART" id="SM00421">
    <property type="entry name" value="HTH_LUXR"/>
    <property type="match status" value="1"/>
</dbReference>
<dbReference type="GO" id="GO:0006355">
    <property type="term" value="P:regulation of DNA-templated transcription"/>
    <property type="evidence" value="ECO:0007669"/>
    <property type="project" value="InterPro"/>
</dbReference>